<feature type="region of interest" description="Disordered" evidence="4">
    <location>
        <begin position="1"/>
        <end position="21"/>
    </location>
</feature>
<dbReference type="OrthoDB" id="377733at2759"/>
<feature type="non-terminal residue" evidence="7">
    <location>
        <position position="1"/>
    </location>
</feature>
<keyword evidence="5" id="KW-0812">Transmembrane</keyword>
<dbReference type="GO" id="GO:0046872">
    <property type="term" value="F:metal ion binding"/>
    <property type="evidence" value="ECO:0007669"/>
    <property type="project" value="UniProtKB-KW"/>
</dbReference>
<feature type="domain" description="P-type ATPase C-terminal" evidence="6">
    <location>
        <begin position="119"/>
        <end position="196"/>
    </location>
</feature>
<dbReference type="InterPro" id="IPR032630">
    <property type="entry name" value="P_typ_ATPase_c"/>
</dbReference>
<dbReference type="AlphaFoldDB" id="A0A5J9VRQ1"/>
<keyword evidence="2" id="KW-0479">Metal-binding</keyword>
<keyword evidence="8" id="KW-1185">Reference proteome</keyword>
<keyword evidence="3" id="KW-0460">Magnesium</keyword>
<sequence>RATRQSISRRAKLSSPDNQAEENTVASEDNIQLIKLSCSGQQTKAFVDAVDKYAQLGLRTLCLGLRAYPLVGNPKGSSCISMEERKMKLLEACKELYLPCFSRKLHYAAVLLLHRRRRFSFLSGIAGTSLFNSVNLVAYNVFHTSFPVLTTVLDKDFSEKTVMQNPEILLYCQAGVTWIVLQASKSKYLCWVVWSIIISYYL</sequence>
<dbReference type="PANTHER" id="PTHR24092">
    <property type="entry name" value="PROBABLE PHOSPHOLIPID-TRANSPORTING ATPASE"/>
    <property type="match status" value="1"/>
</dbReference>
<keyword evidence="5" id="KW-0472">Membrane</keyword>
<dbReference type="GO" id="GO:0045332">
    <property type="term" value="P:phospholipid translocation"/>
    <property type="evidence" value="ECO:0007669"/>
    <property type="project" value="TreeGrafter"/>
</dbReference>
<organism evidence="7 8">
    <name type="scientific">Eragrostis curvula</name>
    <name type="common">weeping love grass</name>
    <dbReference type="NCBI Taxonomy" id="38414"/>
    <lineage>
        <taxon>Eukaryota</taxon>
        <taxon>Viridiplantae</taxon>
        <taxon>Streptophyta</taxon>
        <taxon>Embryophyta</taxon>
        <taxon>Tracheophyta</taxon>
        <taxon>Spermatophyta</taxon>
        <taxon>Magnoliopsida</taxon>
        <taxon>Liliopsida</taxon>
        <taxon>Poales</taxon>
        <taxon>Poaceae</taxon>
        <taxon>PACMAD clade</taxon>
        <taxon>Chloridoideae</taxon>
        <taxon>Eragrostideae</taxon>
        <taxon>Eragrostidinae</taxon>
        <taxon>Eragrostis</taxon>
    </lineage>
</organism>
<dbReference type="EMBL" id="RWGY01000007">
    <property type="protein sequence ID" value="TVU38165.1"/>
    <property type="molecule type" value="Genomic_DNA"/>
</dbReference>
<dbReference type="Proteomes" id="UP000324897">
    <property type="component" value="Chromosome 4"/>
</dbReference>
<dbReference type="PANTHER" id="PTHR24092:SF19">
    <property type="entry name" value="PHOSPHOLIPID-TRANSPORTING ATPASE"/>
    <property type="match status" value="1"/>
</dbReference>
<evidence type="ECO:0000256" key="3">
    <source>
        <dbReference type="ARBA" id="ARBA00022842"/>
    </source>
</evidence>
<evidence type="ECO:0000313" key="7">
    <source>
        <dbReference type="EMBL" id="TVU38165.1"/>
    </source>
</evidence>
<keyword evidence="5" id="KW-1133">Transmembrane helix</keyword>
<evidence type="ECO:0000256" key="5">
    <source>
        <dbReference type="SAM" id="Phobius"/>
    </source>
</evidence>
<evidence type="ECO:0000256" key="4">
    <source>
        <dbReference type="SAM" id="MobiDB-lite"/>
    </source>
</evidence>
<proteinExistence type="predicted"/>
<evidence type="ECO:0000313" key="8">
    <source>
        <dbReference type="Proteomes" id="UP000324897"/>
    </source>
</evidence>
<feature type="transmembrane region" description="Helical" evidence="5">
    <location>
        <begin position="121"/>
        <end position="142"/>
    </location>
</feature>
<comment type="subcellular location">
    <subcellularLocation>
        <location evidence="1">Membrane</location>
        <topology evidence="1">Multi-pass membrane protein</topology>
    </subcellularLocation>
</comment>
<accession>A0A5J9VRQ1</accession>
<dbReference type="Gramene" id="TVU38165">
    <property type="protein sequence ID" value="TVU38165"/>
    <property type="gene ID" value="EJB05_11519"/>
</dbReference>
<reference evidence="7 8" key="1">
    <citation type="journal article" date="2019" name="Sci. Rep.">
        <title>A high-quality genome of Eragrostis curvula grass provides insights into Poaceae evolution and supports new strategies to enhance forage quality.</title>
        <authorList>
            <person name="Carballo J."/>
            <person name="Santos B.A.C.M."/>
            <person name="Zappacosta D."/>
            <person name="Garbus I."/>
            <person name="Selva J.P."/>
            <person name="Gallo C.A."/>
            <person name="Diaz A."/>
            <person name="Albertini E."/>
            <person name="Caccamo M."/>
            <person name="Echenique V."/>
        </authorList>
    </citation>
    <scope>NUCLEOTIDE SEQUENCE [LARGE SCALE GENOMIC DNA]</scope>
    <source>
        <strain evidence="8">cv. Victoria</strain>
        <tissue evidence="7">Leaf</tissue>
    </source>
</reference>
<evidence type="ECO:0000256" key="2">
    <source>
        <dbReference type="ARBA" id="ARBA00022723"/>
    </source>
</evidence>
<dbReference type="GO" id="GO:0140326">
    <property type="term" value="F:ATPase-coupled intramembrane lipid transporter activity"/>
    <property type="evidence" value="ECO:0007669"/>
    <property type="project" value="TreeGrafter"/>
</dbReference>
<dbReference type="Pfam" id="PF16212">
    <property type="entry name" value="PhoLip_ATPase_C"/>
    <property type="match status" value="1"/>
</dbReference>
<gene>
    <name evidence="7" type="ORF">EJB05_11519</name>
</gene>
<evidence type="ECO:0000256" key="1">
    <source>
        <dbReference type="ARBA" id="ARBA00004141"/>
    </source>
</evidence>
<name>A0A5J9VRQ1_9POAL</name>
<dbReference type="GO" id="GO:0005886">
    <property type="term" value="C:plasma membrane"/>
    <property type="evidence" value="ECO:0007669"/>
    <property type="project" value="TreeGrafter"/>
</dbReference>
<comment type="caution">
    <text evidence="7">The sequence shown here is derived from an EMBL/GenBank/DDBJ whole genome shotgun (WGS) entry which is preliminary data.</text>
</comment>
<feature type="compositionally biased region" description="Basic residues" evidence="4">
    <location>
        <begin position="1"/>
        <end position="12"/>
    </location>
</feature>
<evidence type="ECO:0000259" key="6">
    <source>
        <dbReference type="Pfam" id="PF16212"/>
    </source>
</evidence>
<protein>
    <recommendedName>
        <fullName evidence="6">P-type ATPase C-terminal domain-containing protein</fullName>
    </recommendedName>
</protein>